<dbReference type="InterPro" id="IPR011641">
    <property type="entry name" value="Tyr-kin_ephrin_A/B_rcpt-like"/>
</dbReference>
<evidence type="ECO:0000256" key="1">
    <source>
        <dbReference type="SAM" id="Phobius"/>
    </source>
</evidence>
<feature type="transmembrane region" description="Helical" evidence="1">
    <location>
        <begin position="984"/>
        <end position="1009"/>
    </location>
</feature>
<dbReference type="Pfam" id="PF07699">
    <property type="entry name" value="Ephrin_rec_like"/>
    <property type="match status" value="1"/>
</dbReference>
<feature type="non-terminal residue" evidence="4">
    <location>
        <position position="1"/>
    </location>
</feature>
<feature type="transmembrane region" description="Helical" evidence="1">
    <location>
        <begin position="796"/>
        <end position="821"/>
    </location>
</feature>
<proteinExistence type="predicted"/>
<protein>
    <submittedName>
        <fullName evidence="4">Endosome/lysosome-associated apoptosis and autophagy regulator 1</fullName>
    </submittedName>
</protein>
<keyword evidence="1" id="KW-0472">Membrane</keyword>
<feature type="domain" description="Tyrosine-protein kinase ephrin type A/B receptor-like" evidence="3">
    <location>
        <begin position="505"/>
        <end position="540"/>
    </location>
</feature>
<dbReference type="Gene3D" id="2.10.50.10">
    <property type="entry name" value="Tumor Necrosis Factor Receptor, subunit A, domain 2"/>
    <property type="match status" value="1"/>
</dbReference>
<feature type="signal peptide" evidence="2">
    <location>
        <begin position="1"/>
        <end position="32"/>
    </location>
</feature>
<dbReference type="PANTHER" id="PTHR46967:SF1">
    <property type="entry name" value="KERATIN-ASSOCIATED PROTEIN 16-1-LIKE"/>
    <property type="match status" value="1"/>
</dbReference>
<dbReference type="SMART" id="SM01411">
    <property type="entry name" value="Ephrin_rec_like"/>
    <property type="match status" value="3"/>
</dbReference>
<dbReference type="PANTHER" id="PTHR46967">
    <property type="entry name" value="INSULIN-LIKE GROWTH FACTOR BINDING PROTEIN,N-TERMINAL"/>
    <property type="match status" value="1"/>
</dbReference>
<gene>
    <name evidence="4" type="ORF">SCF082_LOCUS35962</name>
</gene>
<feature type="transmembrane region" description="Helical" evidence="1">
    <location>
        <begin position="924"/>
        <end position="947"/>
    </location>
</feature>
<feature type="transmembrane region" description="Helical" evidence="1">
    <location>
        <begin position="699"/>
        <end position="717"/>
    </location>
</feature>
<keyword evidence="5" id="KW-1185">Reference proteome</keyword>
<feature type="transmembrane region" description="Helical" evidence="1">
    <location>
        <begin position="737"/>
        <end position="757"/>
    </location>
</feature>
<sequence length="1386" mass="152255">FAQTIVASLSHQSRAMNIFSILSCLAVVMVGASESLCFPESIPMSRRHFIQDQEGVPIPIQIGSFRWNLAIGVNALLELLISEVLGYHMAPTVFLGFPSPGELMSKIAGCANAECNQSIDAVHIVTDAFPADDPNLIESFRARHPERAPQVLGDMGYIFTWGIYVKGPVRDAAYRNAALALEYYRNYNASVHQPVRFFHGLSELEMEDFLLCSDSTTWGADFTNTAIWANYVKWTGDLEGVTATPEGYVARCPDGRFWLSPACRNNPSQCIPVLSAWNTLNPFLQWATVHNLPLAFGRPPNITRFQELVRQYDVLHYWWEPDEGEFTDLDESRLVLPEHNALEHAEGNYRTASAGITLNKYGSALLARHAPRARVLVDKLKIDKGQVAQLSSAITFPPEMGELAFFNNQDDARTQICEWAKSNRPVWEPWLPVDTNCIVGFGFVNAEDELVGSREEAVGCRLCPAGRSSQFLADEIGQTHQCVMCPPGQHQSQIGKERCLLCDPGTFAANEGQALCSPCGRGSYAPFAGMSSCLRCGNDTDFRTTTTLADDGNEKKWIEVQGAISESYCRCAPGRFLQNGTCLPCGTGSSCPGSNALEVLPGFHSKPNEPAVLFQCFGNPARCPGGVPGTCASGWDSHSPGCSECLTGLQPSGAECLPCSAGDYFRLLFFGLLVIFATGVMHILISVGGHGSNRLQSRLVTAALCLSHLVTFAQLLAVMRQIQAVKWMEPFLSILEFFNIFSMESLLSSLWSINCFASLTPAANFLTRALLLPLFFALGPACAHISFIHANHKPTWQISILIGTLGSLCLLFFILICFVCLEPFRCNEHPNGLATMQTAHSVFCNFTDQHLSLCIMALVMLIAPVGFLAVSSWILAKELPRRVAQGDTNFIRMTSFLTMRFKPGYEAFTVIFLLRNMFIPFTPMFSTAFSLFVLGLLLMASVILVTYYKPWRSILATQVDIAGQAVLLVLLLLSGLSVQDEDLTAVMILCTIVASLLVFVIVLAAGYSFGQYVRSKIHKPYRFFLCHHKAATAALARWLKMELEGCGARFKTFIDLDSLTDLTQLFSYVSTQVETLAILGSPQLVMRKWCVGEIVTARLFNVQAVLVSLPDFSLPDEDFINDYGANVPEIIDLTTYGYGLSEVKASLRWLWTMKTIRVKKVSARSVAEIVGELTEIGHKSGVNDGLHVPSIGGCIVVDHDNTEALAAAHVLARFLAPMTMDRGVPIMVIPPEEPEQQLQQIQPSVLILMCSKNCFVSSYVTKCVLKARFLESCSVLPVIADDDFVIPEKSGGPIADEEDAEAIHRVLTAVFLEVALPFVLRSSSEDDLAIRASHIARRSSPGVVKTLRNKLWMTNTRVSDGSDGGSSAGHEDVMATIKEEMTSHAF</sequence>
<dbReference type="EMBL" id="CAXAMM010034858">
    <property type="protein sequence ID" value="CAK9073459.1"/>
    <property type="molecule type" value="Genomic_DNA"/>
</dbReference>
<feature type="transmembrane region" description="Helical" evidence="1">
    <location>
        <begin position="664"/>
        <end position="687"/>
    </location>
</feature>
<dbReference type="SUPFAM" id="SSF57184">
    <property type="entry name" value="Growth factor receptor domain"/>
    <property type="match status" value="1"/>
</dbReference>
<keyword evidence="2" id="KW-0732">Signal</keyword>
<comment type="caution">
    <text evidence="4">The sequence shown here is derived from an EMBL/GenBank/DDBJ whole genome shotgun (WGS) entry which is preliminary data.</text>
</comment>
<accession>A0ABP0PEH7</accession>
<dbReference type="Proteomes" id="UP001642464">
    <property type="component" value="Unassembled WGS sequence"/>
</dbReference>
<organism evidence="4 5">
    <name type="scientific">Durusdinium trenchii</name>
    <dbReference type="NCBI Taxonomy" id="1381693"/>
    <lineage>
        <taxon>Eukaryota</taxon>
        <taxon>Sar</taxon>
        <taxon>Alveolata</taxon>
        <taxon>Dinophyceae</taxon>
        <taxon>Suessiales</taxon>
        <taxon>Symbiodiniaceae</taxon>
        <taxon>Durusdinium</taxon>
    </lineage>
</organism>
<evidence type="ECO:0000256" key="2">
    <source>
        <dbReference type="SAM" id="SignalP"/>
    </source>
</evidence>
<name>A0ABP0PEH7_9DINO</name>
<dbReference type="CDD" id="cd00185">
    <property type="entry name" value="TNFRSF"/>
    <property type="match status" value="1"/>
</dbReference>
<evidence type="ECO:0000313" key="4">
    <source>
        <dbReference type="EMBL" id="CAK9073459.1"/>
    </source>
</evidence>
<feature type="transmembrane region" description="Helical" evidence="1">
    <location>
        <begin position="959"/>
        <end position="978"/>
    </location>
</feature>
<keyword evidence="1" id="KW-1133">Transmembrane helix</keyword>
<evidence type="ECO:0000313" key="5">
    <source>
        <dbReference type="Proteomes" id="UP001642464"/>
    </source>
</evidence>
<keyword evidence="1" id="KW-0812">Transmembrane</keyword>
<reference evidence="4 5" key="1">
    <citation type="submission" date="2024-02" db="EMBL/GenBank/DDBJ databases">
        <authorList>
            <person name="Chen Y."/>
            <person name="Shah S."/>
            <person name="Dougan E. K."/>
            <person name="Thang M."/>
            <person name="Chan C."/>
        </authorList>
    </citation>
    <scope>NUCLEOTIDE SEQUENCE [LARGE SCALE GENOMIC DNA]</scope>
</reference>
<evidence type="ECO:0000259" key="3">
    <source>
        <dbReference type="Pfam" id="PF07699"/>
    </source>
</evidence>
<dbReference type="InterPro" id="IPR009030">
    <property type="entry name" value="Growth_fac_rcpt_cys_sf"/>
</dbReference>
<feature type="chain" id="PRO_5045236294" evidence="2">
    <location>
        <begin position="33"/>
        <end position="1386"/>
    </location>
</feature>
<feature type="transmembrane region" description="Helical" evidence="1">
    <location>
        <begin position="853"/>
        <end position="876"/>
    </location>
</feature>
<feature type="transmembrane region" description="Helical" evidence="1">
    <location>
        <begin position="769"/>
        <end position="790"/>
    </location>
</feature>